<feature type="compositionally biased region" description="Basic and acidic residues" evidence="1">
    <location>
        <begin position="355"/>
        <end position="372"/>
    </location>
</feature>
<feature type="compositionally biased region" description="Basic and acidic residues" evidence="1">
    <location>
        <begin position="334"/>
        <end position="344"/>
    </location>
</feature>
<dbReference type="PANTHER" id="PTHR13237">
    <property type="entry name" value="SOMETHING ABOUT SILENCING PROTEIN 10-RELATED"/>
    <property type="match status" value="1"/>
</dbReference>
<feature type="compositionally biased region" description="Acidic residues" evidence="1">
    <location>
        <begin position="130"/>
        <end position="148"/>
    </location>
</feature>
<organism evidence="3 4">
    <name type="scientific">Emericellopsis atlantica</name>
    <dbReference type="NCBI Taxonomy" id="2614577"/>
    <lineage>
        <taxon>Eukaryota</taxon>
        <taxon>Fungi</taxon>
        <taxon>Dikarya</taxon>
        <taxon>Ascomycota</taxon>
        <taxon>Pezizomycotina</taxon>
        <taxon>Sordariomycetes</taxon>
        <taxon>Hypocreomycetidae</taxon>
        <taxon>Hypocreales</taxon>
        <taxon>Bionectriaceae</taxon>
        <taxon>Emericellopsis</taxon>
    </lineage>
</organism>
<feature type="compositionally biased region" description="Basic and acidic residues" evidence="1">
    <location>
        <begin position="262"/>
        <end position="271"/>
    </location>
</feature>
<dbReference type="Pfam" id="PF04000">
    <property type="entry name" value="Sas10_Utp3"/>
    <property type="match status" value="1"/>
</dbReference>
<feature type="signal peptide" evidence="2">
    <location>
        <begin position="1"/>
        <end position="21"/>
    </location>
</feature>
<gene>
    <name evidence="3" type="ORF">F5Z01DRAFT_662456</name>
</gene>
<dbReference type="GO" id="GO:0032040">
    <property type="term" value="C:small-subunit processome"/>
    <property type="evidence" value="ECO:0007669"/>
    <property type="project" value="TreeGrafter"/>
</dbReference>
<protein>
    <recommendedName>
        <fullName evidence="5">Sas10 utp3 c1d family protein</fullName>
    </recommendedName>
</protein>
<keyword evidence="2" id="KW-0732">Signal</keyword>
<dbReference type="PANTHER" id="PTHR13237:SF9">
    <property type="entry name" value="NEUROGUIDIN"/>
    <property type="match status" value="1"/>
</dbReference>
<name>A0A9P8CLZ5_9HYPO</name>
<evidence type="ECO:0000313" key="4">
    <source>
        <dbReference type="Proteomes" id="UP000887229"/>
    </source>
</evidence>
<evidence type="ECO:0000313" key="3">
    <source>
        <dbReference type="EMBL" id="KAG9251938.1"/>
    </source>
</evidence>
<feature type="region of interest" description="Disordered" evidence="1">
    <location>
        <begin position="113"/>
        <end position="303"/>
    </location>
</feature>
<reference evidence="3" key="1">
    <citation type="journal article" date="2021" name="IMA Fungus">
        <title>Genomic characterization of three marine fungi, including Emericellopsis atlantica sp. nov. with signatures of a generalist lifestyle and marine biomass degradation.</title>
        <authorList>
            <person name="Hagestad O.C."/>
            <person name="Hou L."/>
            <person name="Andersen J.H."/>
            <person name="Hansen E.H."/>
            <person name="Altermark B."/>
            <person name="Li C."/>
            <person name="Kuhnert E."/>
            <person name="Cox R.J."/>
            <person name="Crous P.W."/>
            <person name="Spatafora J.W."/>
            <person name="Lail K."/>
            <person name="Amirebrahimi M."/>
            <person name="Lipzen A."/>
            <person name="Pangilinan J."/>
            <person name="Andreopoulos W."/>
            <person name="Hayes R.D."/>
            <person name="Ng V."/>
            <person name="Grigoriev I.V."/>
            <person name="Jackson S.A."/>
            <person name="Sutton T.D.S."/>
            <person name="Dobson A.D.W."/>
            <person name="Rama T."/>
        </authorList>
    </citation>
    <scope>NUCLEOTIDE SEQUENCE</scope>
    <source>
        <strain evidence="3">TS7</strain>
    </source>
</reference>
<feature type="chain" id="PRO_5040512101" description="Sas10 utp3 c1d family protein" evidence="2">
    <location>
        <begin position="22"/>
        <end position="372"/>
    </location>
</feature>
<proteinExistence type="predicted"/>
<feature type="compositionally biased region" description="Basic residues" evidence="1">
    <location>
        <begin position="159"/>
        <end position="168"/>
    </location>
</feature>
<accession>A0A9P8CLZ5</accession>
<feature type="compositionally biased region" description="Low complexity" evidence="1">
    <location>
        <begin position="189"/>
        <end position="198"/>
    </location>
</feature>
<evidence type="ECO:0000256" key="1">
    <source>
        <dbReference type="SAM" id="MobiDB-lite"/>
    </source>
</evidence>
<dbReference type="GO" id="GO:0000462">
    <property type="term" value="P:maturation of SSU-rRNA from tricistronic rRNA transcript (SSU-rRNA, 5.8S rRNA, LSU-rRNA)"/>
    <property type="evidence" value="ECO:0007669"/>
    <property type="project" value="TreeGrafter"/>
</dbReference>
<feature type="region of interest" description="Disordered" evidence="1">
    <location>
        <begin position="320"/>
        <end position="372"/>
    </location>
</feature>
<keyword evidence="4" id="KW-1185">Reference proteome</keyword>
<comment type="caution">
    <text evidence="3">The sequence shown here is derived from an EMBL/GenBank/DDBJ whole genome shotgun (WGS) entry which is preliminary data.</text>
</comment>
<dbReference type="RefSeq" id="XP_046115862.1">
    <property type="nucleotide sequence ID" value="XM_046263951.1"/>
</dbReference>
<evidence type="ECO:0008006" key="5">
    <source>
        <dbReference type="Google" id="ProtNLM"/>
    </source>
</evidence>
<dbReference type="Proteomes" id="UP000887229">
    <property type="component" value="Unassembled WGS sequence"/>
</dbReference>
<dbReference type="OrthoDB" id="203440at2759"/>
<feature type="compositionally biased region" description="Basic residues" evidence="1">
    <location>
        <begin position="286"/>
        <end position="295"/>
    </location>
</feature>
<sequence>MAAPTTLSALLTSLTDSLLSAQEVTPKIAAIPHSSDGISLLDVKNDLLLTYLQNLVFLILLKLRNNKDGQQDREIDEAVRAKLVELRLFLEKGTRPLEEKLRFSIERFLSQARDAQAKPSANGTNKDDSESSDESASDEEAEDEDDVSDAGSVAEAPRSKPKMLKTKRTGAPQLASLNDDPTIAPPAKSGSAADGAGSVYRPPRRERHVMDGPSGRRDRRPLKSHTMDEFIASELASGPQAEPSIGTTIVNGGRSMKTAGQRAEEAERQTYEETNYTRLPKESKKDKRQKAKQGRSNKMEFGGEEWHDLGAGVERIDKLTGRARGGKGAGVKAMLEKSRKRGPETVDGPRGSGEIGERFNKRVKTLDRGRGR</sequence>
<dbReference type="GeneID" id="70294854"/>
<dbReference type="InterPro" id="IPR007146">
    <property type="entry name" value="Sas10/Utp3/C1D"/>
</dbReference>
<dbReference type="AlphaFoldDB" id="A0A9P8CLZ5"/>
<dbReference type="EMBL" id="MU251265">
    <property type="protein sequence ID" value="KAG9251938.1"/>
    <property type="molecule type" value="Genomic_DNA"/>
</dbReference>
<evidence type="ECO:0000256" key="2">
    <source>
        <dbReference type="SAM" id="SignalP"/>
    </source>
</evidence>